<organism evidence="1 2">
    <name type="scientific">Kipferlia bialata</name>
    <dbReference type="NCBI Taxonomy" id="797122"/>
    <lineage>
        <taxon>Eukaryota</taxon>
        <taxon>Metamonada</taxon>
        <taxon>Carpediemonas-like organisms</taxon>
        <taxon>Kipferlia</taxon>
    </lineage>
</organism>
<dbReference type="AlphaFoldDB" id="A0A391P1Y1"/>
<evidence type="ECO:0000313" key="2">
    <source>
        <dbReference type="Proteomes" id="UP000265618"/>
    </source>
</evidence>
<sequence>DVHLGLTASCNIDCRSPTLTDCAVTETCLLN</sequence>
<accession>A0A391P1Y1</accession>
<evidence type="ECO:0000313" key="1">
    <source>
        <dbReference type="EMBL" id="GCA64303.1"/>
    </source>
</evidence>
<keyword evidence="2" id="KW-1185">Reference proteome</keyword>
<feature type="non-terminal residue" evidence="1">
    <location>
        <position position="1"/>
    </location>
</feature>
<gene>
    <name evidence="1" type="ORF">KIPB_013875</name>
</gene>
<protein>
    <submittedName>
        <fullName evidence="1">Uncharacterized protein</fullName>
    </submittedName>
</protein>
<dbReference type="Proteomes" id="UP000265618">
    <property type="component" value="Unassembled WGS sequence"/>
</dbReference>
<proteinExistence type="predicted"/>
<reference evidence="1 2" key="1">
    <citation type="journal article" date="2018" name="PLoS ONE">
        <title>The draft genome of Kipferlia bialata reveals reductive genome evolution in fornicate parasites.</title>
        <authorList>
            <person name="Tanifuji G."/>
            <person name="Takabayashi S."/>
            <person name="Kume K."/>
            <person name="Takagi M."/>
            <person name="Nakayama T."/>
            <person name="Kamikawa R."/>
            <person name="Inagaki Y."/>
            <person name="Hashimoto T."/>
        </authorList>
    </citation>
    <scope>NUCLEOTIDE SEQUENCE [LARGE SCALE GENOMIC DNA]</scope>
    <source>
        <strain evidence="1">NY0173</strain>
    </source>
</reference>
<dbReference type="EMBL" id="BDIP01006829">
    <property type="protein sequence ID" value="GCA64303.1"/>
    <property type="molecule type" value="Genomic_DNA"/>
</dbReference>
<comment type="caution">
    <text evidence="1">The sequence shown here is derived from an EMBL/GenBank/DDBJ whole genome shotgun (WGS) entry which is preliminary data.</text>
</comment>
<name>A0A391P1Y1_9EUKA</name>